<dbReference type="InterPro" id="IPR036388">
    <property type="entry name" value="WH-like_DNA-bd_sf"/>
</dbReference>
<dbReference type="Pfam" id="PF00271">
    <property type="entry name" value="Helicase_C"/>
    <property type="match status" value="1"/>
</dbReference>
<dbReference type="GO" id="GO:0043138">
    <property type="term" value="F:3'-5' DNA helicase activity"/>
    <property type="evidence" value="ECO:0007669"/>
    <property type="project" value="UniProtKB-EC"/>
</dbReference>
<dbReference type="GO" id="GO:0005737">
    <property type="term" value="C:cytoplasm"/>
    <property type="evidence" value="ECO:0007669"/>
    <property type="project" value="TreeGrafter"/>
</dbReference>
<dbReference type="AlphaFoldDB" id="A0A5J4KSG1"/>
<dbReference type="GO" id="GO:0006310">
    <property type="term" value="P:DNA recombination"/>
    <property type="evidence" value="ECO:0007669"/>
    <property type="project" value="TreeGrafter"/>
</dbReference>
<dbReference type="PANTHER" id="PTHR13710">
    <property type="entry name" value="DNA HELICASE RECQ FAMILY MEMBER"/>
    <property type="match status" value="1"/>
</dbReference>
<dbReference type="Proteomes" id="UP000326912">
    <property type="component" value="Unassembled WGS sequence"/>
</dbReference>
<dbReference type="GO" id="GO:0003677">
    <property type="term" value="F:DNA binding"/>
    <property type="evidence" value="ECO:0007669"/>
    <property type="project" value="UniProtKB-KW"/>
</dbReference>
<evidence type="ECO:0000259" key="8">
    <source>
        <dbReference type="PROSITE" id="PS51194"/>
    </source>
</evidence>
<feature type="domain" description="Helicase C-terminal" evidence="8">
    <location>
        <begin position="73"/>
        <end position="231"/>
    </location>
</feature>
<dbReference type="GO" id="GO:0043590">
    <property type="term" value="C:bacterial nucleoid"/>
    <property type="evidence" value="ECO:0007669"/>
    <property type="project" value="TreeGrafter"/>
</dbReference>
<gene>
    <name evidence="9" type="ORF">KDW_47650</name>
</gene>
<reference evidence="9 10" key="1">
    <citation type="submission" date="2019-10" db="EMBL/GenBank/DDBJ databases">
        <title>Dictyobacter vulcani sp. nov., within the class Ktedonobacteria, isolated from soil of volcanic Mt. Zao.</title>
        <authorList>
            <person name="Zheng Y."/>
            <person name="Wang C.M."/>
            <person name="Sakai Y."/>
            <person name="Abe K."/>
            <person name="Yokota A."/>
            <person name="Yabe S."/>
        </authorList>
    </citation>
    <scope>NUCLEOTIDE SEQUENCE [LARGE SCALE GENOMIC DNA]</scope>
    <source>
        <strain evidence="9 10">W12</strain>
    </source>
</reference>
<dbReference type="InterPro" id="IPR036390">
    <property type="entry name" value="WH_DNA-bd_sf"/>
</dbReference>
<name>A0A5J4KSG1_9CHLR</name>
<protein>
    <recommendedName>
        <fullName evidence="6">ATP-dependent DNA helicase RecQ</fullName>
        <ecNumber evidence="5">5.6.2.4</ecNumber>
    </recommendedName>
    <alternativeName>
        <fullName evidence="7">DNA 3'-5' helicase RecQ</fullName>
    </alternativeName>
</protein>
<evidence type="ECO:0000256" key="1">
    <source>
        <dbReference type="ARBA" id="ARBA00005446"/>
    </source>
</evidence>
<dbReference type="SMART" id="SM00490">
    <property type="entry name" value="HELICc"/>
    <property type="match status" value="1"/>
</dbReference>
<keyword evidence="10" id="KW-1185">Reference proteome</keyword>
<dbReference type="GO" id="GO:0006281">
    <property type="term" value="P:DNA repair"/>
    <property type="evidence" value="ECO:0007669"/>
    <property type="project" value="TreeGrafter"/>
</dbReference>
<evidence type="ECO:0000256" key="2">
    <source>
        <dbReference type="ARBA" id="ARBA00023125"/>
    </source>
</evidence>
<sequence length="397" mass="44968">MGNDFRPQYLSLSAIIESLDHPRVLALTATASLPVRNEIIERLQLRETKVVVKGFRRSNIWLGVERFQTESAKLQALLEHVQQAQMPGIVYTATRKRAEEVTRALQDKGFKAQFYHAGLKVPERAARQQAFVDNAFDVIVATTAFGMDTNKLDVRFVFHYEISDSVDAYYQEFSHAGRDGEPAKALLLYMAKDFGMRQFLSSSGYINTDQMVAVIDVLQAHRTPVELQELQKELGVSQTKLMHMVTKLEEIGAINLLPDGSIMLTRDAKDLKPMVEETMSKHQARRRFERSRIEMIREYAESDSCRHAYLLNYFGEAFSGSCGHCDVCARHQQQTADQATDKYPFPLTSRVAHALWGKGMVLRYEDDKIVVLFDIVGSKALSLEIVKEKGLLTPLDG</sequence>
<evidence type="ECO:0000256" key="7">
    <source>
        <dbReference type="ARBA" id="ARBA00044550"/>
    </source>
</evidence>
<dbReference type="GO" id="GO:0030894">
    <property type="term" value="C:replisome"/>
    <property type="evidence" value="ECO:0007669"/>
    <property type="project" value="TreeGrafter"/>
</dbReference>
<dbReference type="InterPro" id="IPR001650">
    <property type="entry name" value="Helicase_C-like"/>
</dbReference>
<evidence type="ECO:0000256" key="4">
    <source>
        <dbReference type="ARBA" id="ARBA00034617"/>
    </source>
</evidence>
<evidence type="ECO:0000256" key="3">
    <source>
        <dbReference type="ARBA" id="ARBA00023235"/>
    </source>
</evidence>
<dbReference type="PANTHER" id="PTHR13710:SF105">
    <property type="entry name" value="ATP-DEPENDENT DNA HELICASE Q1"/>
    <property type="match status" value="1"/>
</dbReference>
<dbReference type="PROSITE" id="PS51194">
    <property type="entry name" value="HELICASE_CTER"/>
    <property type="match status" value="1"/>
</dbReference>
<dbReference type="EMBL" id="BKZW01000002">
    <property type="protein sequence ID" value="GER90603.1"/>
    <property type="molecule type" value="Genomic_DNA"/>
</dbReference>
<accession>A0A5J4KSG1</accession>
<keyword evidence="3" id="KW-0413">Isomerase</keyword>
<dbReference type="Pfam" id="PF16124">
    <property type="entry name" value="RecQ_Zn_bind"/>
    <property type="match status" value="1"/>
</dbReference>
<evidence type="ECO:0000313" key="9">
    <source>
        <dbReference type="EMBL" id="GER90603.1"/>
    </source>
</evidence>
<organism evidence="9 10">
    <name type="scientific">Dictyobacter vulcani</name>
    <dbReference type="NCBI Taxonomy" id="2607529"/>
    <lineage>
        <taxon>Bacteria</taxon>
        <taxon>Bacillati</taxon>
        <taxon>Chloroflexota</taxon>
        <taxon>Ktedonobacteria</taxon>
        <taxon>Ktedonobacterales</taxon>
        <taxon>Dictyobacteraceae</taxon>
        <taxon>Dictyobacter</taxon>
    </lineage>
</organism>
<comment type="caution">
    <text evidence="9">The sequence shown here is derived from an EMBL/GenBank/DDBJ whole genome shotgun (WGS) entry which is preliminary data.</text>
</comment>
<dbReference type="InterPro" id="IPR032284">
    <property type="entry name" value="RecQ_Zn-bd"/>
</dbReference>
<dbReference type="RefSeq" id="WP_198925473.1">
    <property type="nucleotide sequence ID" value="NZ_BKZW01000002.1"/>
</dbReference>
<dbReference type="EC" id="5.6.2.4" evidence="5"/>
<comment type="similarity">
    <text evidence="1">Belongs to the helicase family. RecQ subfamily.</text>
</comment>
<dbReference type="SUPFAM" id="SSF52540">
    <property type="entry name" value="P-loop containing nucleoside triphosphate hydrolases"/>
    <property type="match status" value="1"/>
</dbReference>
<comment type="catalytic activity">
    <reaction evidence="4">
        <text>Couples ATP hydrolysis with the unwinding of duplex DNA by translocating in the 3'-5' direction.</text>
        <dbReference type="EC" id="5.6.2.4"/>
    </reaction>
</comment>
<dbReference type="SUPFAM" id="SSF46785">
    <property type="entry name" value="Winged helix' DNA-binding domain"/>
    <property type="match status" value="1"/>
</dbReference>
<dbReference type="Gene3D" id="3.40.50.300">
    <property type="entry name" value="P-loop containing nucleotide triphosphate hydrolases"/>
    <property type="match status" value="2"/>
</dbReference>
<evidence type="ECO:0000256" key="6">
    <source>
        <dbReference type="ARBA" id="ARBA00044535"/>
    </source>
</evidence>
<keyword evidence="2" id="KW-0238">DNA-binding</keyword>
<evidence type="ECO:0000313" key="10">
    <source>
        <dbReference type="Proteomes" id="UP000326912"/>
    </source>
</evidence>
<dbReference type="Gene3D" id="1.10.10.10">
    <property type="entry name" value="Winged helix-like DNA-binding domain superfamily/Winged helix DNA-binding domain"/>
    <property type="match status" value="1"/>
</dbReference>
<proteinExistence type="inferred from homology"/>
<dbReference type="GO" id="GO:0009378">
    <property type="term" value="F:four-way junction helicase activity"/>
    <property type="evidence" value="ECO:0007669"/>
    <property type="project" value="TreeGrafter"/>
</dbReference>
<evidence type="ECO:0000256" key="5">
    <source>
        <dbReference type="ARBA" id="ARBA00034808"/>
    </source>
</evidence>
<dbReference type="InterPro" id="IPR027417">
    <property type="entry name" value="P-loop_NTPase"/>
</dbReference>